<dbReference type="Proteomes" id="UP001161704">
    <property type="component" value="Unassembled WGS sequence"/>
</dbReference>
<keyword evidence="5" id="KW-1185">Reference proteome</keyword>
<reference evidence="2 5" key="3">
    <citation type="submission" date="2023-12" db="EMBL/GenBank/DDBJ databases">
        <title>Characterization of antibiotic resistance in Aeromonas spp. in hospital effluent.</title>
        <authorList>
            <person name="Negoseki B.R.S."/>
            <person name="Krul D."/>
            <person name="Siqueira A.C."/>
            <person name="Almeida M."/>
            <person name="Mesa D."/>
            <person name="Conte D."/>
            <person name="Dalla-Costa L.M."/>
        </authorList>
    </citation>
    <scope>NUCLEOTIDE SEQUENCE [LARGE SCALE GENOMIC DNA]</scope>
    <source>
        <strain evidence="2 5">36v</strain>
    </source>
</reference>
<dbReference type="EMBL" id="JAOCIZ010000001">
    <property type="protein sequence ID" value="MDH1503541.1"/>
    <property type="molecule type" value="Genomic_DNA"/>
</dbReference>
<accession>A0AA42R3W8</accession>
<evidence type="ECO:0000313" key="3">
    <source>
        <dbReference type="EMBL" id="WFF97148.1"/>
    </source>
</evidence>
<reference evidence="3" key="2">
    <citation type="submission" date="2023-03" db="EMBL/GenBank/DDBJ databases">
        <title>Aeromonas caviae strain AC1520.</title>
        <authorList>
            <person name="Xie T."/>
            <person name="Zhang Q."/>
            <person name="Deng J."/>
            <person name="Li X."/>
        </authorList>
    </citation>
    <scope>NUCLEOTIDE SEQUENCE</scope>
    <source>
        <strain evidence="3">AC1520</strain>
    </source>
</reference>
<dbReference type="AlphaFoldDB" id="A0AA42R3W8"/>
<dbReference type="EMBL" id="CP120942">
    <property type="protein sequence ID" value="WFF97148.1"/>
    <property type="molecule type" value="Genomic_DNA"/>
</dbReference>
<gene>
    <name evidence="1" type="ORF">N5I20_00510</name>
    <name evidence="3" type="ORF">P5S46_16010</name>
    <name evidence="2" type="ORF">VCX44_16435</name>
</gene>
<evidence type="ECO:0000313" key="5">
    <source>
        <dbReference type="Proteomes" id="UP001304847"/>
    </source>
</evidence>
<dbReference type="Proteomes" id="UP001218423">
    <property type="component" value="Chromosome"/>
</dbReference>
<protein>
    <recommendedName>
        <fullName evidence="6">DUF3168 domain-containing protein</fullName>
    </recommendedName>
</protein>
<reference evidence="1" key="1">
    <citation type="submission" date="2022-09" db="EMBL/GenBank/DDBJ databases">
        <title>Intensive care unit water sources are persistently colonized with multi-drug resistant bacteria and are the site of extensive horizontal gene transfer of antibiotic resistance genes.</title>
        <authorList>
            <person name="Diorio-Toth L."/>
        </authorList>
    </citation>
    <scope>NUCLEOTIDE SEQUENCE</scope>
    <source>
        <strain evidence="1">GD03710</strain>
    </source>
</reference>
<name>A0AA42R3W8_AERCA</name>
<dbReference type="RefSeq" id="WP_161470026.1">
    <property type="nucleotide sequence ID" value="NZ_AP026896.1"/>
</dbReference>
<evidence type="ECO:0000313" key="1">
    <source>
        <dbReference type="EMBL" id="MDH1503541.1"/>
    </source>
</evidence>
<dbReference type="EMBL" id="JAYGOJ010000101">
    <property type="protein sequence ID" value="MEA9437346.1"/>
    <property type="molecule type" value="Genomic_DNA"/>
</dbReference>
<sequence length="122" mass="13426">MIFREAFHRLISGALGIEPYPGTVPQDAALPAAGYFLTSPVQAARTLEGGITLQSHNWQIDLFATRRTELDELANRLSALDGTTTDQFQRVTVLDARDAKSEGGSELRAIVEIQTTNRRNRA</sequence>
<evidence type="ECO:0008006" key="6">
    <source>
        <dbReference type="Google" id="ProtNLM"/>
    </source>
</evidence>
<proteinExistence type="predicted"/>
<organism evidence="1 4">
    <name type="scientific">Aeromonas caviae</name>
    <name type="common">Aeromonas punctata</name>
    <dbReference type="NCBI Taxonomy" id="648"/>
    <lineage>
        <taxon>Bacteria</taxon>
        <taxon>Pseudomonadati</taxon>
        <taxon>Pseudomonadota</taxon>
        <taxon>Gammaproteobacteria</taxon>
        <taxon>Aeromonadales</taxon>
        <taxon>Aeromonadaceae</taxon>
        <taxon>Aeromonas</taxon>
    </lineage>
</organism>
<evidence type="ECO:0000313" key="2">
    <source>
        <dbReference type="EMBL" id="MEA9437346.1"/>
    </source>
</evidence>
<dbReference type="Proteomes" id="UP001304847">
    <property type="component" value="Unassembled WGS sequence"/>
</dbReference>
<evidence type="ECO:0000313" key="4">
    <source>
        <dbReference type="Proteomes" id="UP001161704"/>
    </source>
</evidence>